<comment type="similarity">
    <text evidence="4">Belongs to the TBCB family.</text>
</comment>
<evidence type="ECO:0000313" key="6">
    <source>
        <dbReference type="EMBL" id="GLC53783.1"/>
    </source>
</evidence>
<dbReference type="InterPro" id="IPR029071">
    <property type="entry name" value="Ubiquitin-like_domsf"/>
</dbReference>
<comment type="caution">
    <text evidence="6">The sequence shown here is derived from an EMBL/GenBank/DDBJ whole genome shotgun (WGS) entry which is preliminary data.</text>
</comment>
<evidence type="ECO:0000256" key="2">
    <source>
        <dbReference type="ARBA" id="ARBA00022490"/>
    </source>
</evidence>
<accession>A0A9W6BKY0</accession>
<dbReference type="Gene3D" id="2.30.30.190">
    <property type="entry name" value="CAP Gly-rich-like domain"/>
    <property type="match status" value="1"/>
</dbReference>
<dbReference type="Gene3D" id="3.10.20.90">
    <property type="entry name" value="Phosphatidylinositol 3-kinase Catalytic Subunit, Chain A, domain 1"/>
    <property type="match status" value="1"/>
</dbReference>
<reference evidence="6 7" key="1">
    <citation type="journal article" date="2023" name="Commun. Biol.">
        <title>Reorganization of the ancestral sex-determining regions during the evolution of trioecy in Pleodorina starrii.</title>
        <authorList>
            <person name="Takahashi K."/>
            <person name="Suzuki S."/>
            <person name="Kawai-Toyooka H."/>
            <person name="Yamamoto K."/>
            <person name="Hamaji T."/>
            <person name="Ootsuki R."/>
            <person name="Yamaguchi H."/>
            <person name="Kawachi M."/>
            <person name="Higashiyama T."/>
            <person name="Nozaki H."/>
        </authorList>
    </citation>
    <scope>NUCLEOTIDE SEQUENCE [LARGE SCALE GENOMIC DNA]</scope>
    <source>
        <strain evidence="6 7">NIES-4479</strain>
    </source>
</reference>
<dbReference type="GO" id="GO:0043014">
    <property type="term" value="F:alpha-tubulin binding"/>
    <property type="evidence" value="ECO:0007669"/>
    <property type="project" value="InterPro"/>
</dbReference>
<dbReference type="PROSITE" id="PS50245">
    <property type="entry name" value="CAP_GLY_2"/>
    <property type="match status" value="1"/>
</dbReference>
<dbReference type="InterPro" id="IPR000626">
    <property type="entry name" value="Ubiquitin-like_dom"/>
</dbReference>
<keyword evidence="3" id="KW-0143">Chaperone</keyword>
<evidence type="ECO:0000256" key="4">
    <source>
        <dbReference type="ARBA" id="ARBA00025779"/>
    </source>
</evidence>
<dbReference type="Pfam" id="PF14560">
    <property type="entry name" value="Ubiquitin_2"/>
    <property type="match status" value="1"/>
</dbReference>
<dbReference type="CDD" id="cd01789">
    <property type="entry name" value="Ubl_TBCB"/>
    <property type="match status" value="1"/>
</dbReference>
<dbReference type="Proteomes" id="UP001165080">
    <property type="component" value="Unassembled WGS sequence"/>
</dbReference>
<keyword evidence="7" id="KW-1185">Reference proteome</keyword>
<name>A0A9W6BKY0_9CHLO</name>
<evidence type="ECO:0000256" key="3">
    <source>
        <dbReference type="ARBA" id="ARBA00023186"/>
    </source>
</evidence>
<evidence type="ECO:0000313" key="7">
    <source>
        <dbReference type="Proteomes" id="UP001165080"/>
    </source>
</evidence>
<evidence type="ECO:0000256" key="1">
    <source>
        <dbReference type="ARBA" id="ARBA00004496"/>
    </source>
</evidence>
<dbReference type="AlphaFoldDB" id="A0A9W6BKY0"/>
<dbReference type="InterPro" id="IPR045172">
    <property type="entry name" value="TBCB_Ubl"/>
</dbReference>
<dbReference type="InterPro" id="IPR000938">
    <property type="entry name" value="CAP-Gly_domain"/>
</dbReference>
<dbReference type="OrthoDB" id="2130750at2759"/>
<dbReference type="GO" id="GO:0035371">
    <property type="term" value="C:microtubule plus-end"/>
    <property type="evidence" value="ECO:0007669"/>
    <property type="project" value="TreeGrafter"/>
</dbReference>
<dbReference type="GO" id="GO:0007021">
    <property type="term" value="P:tubulin complex assembly"/>
    <property type="evidence" value="ECO:0007669"/>
    <property type="project" value="InterPro"/>
</dbReference>
<keyword evidence="2" id="KW-0963">Cytoplasm</keyword>
<dbReference type="GO" id="GO:0005829">
    <property type="term" value="C:cytosol"/>
    <property type="evidence" value="ECO:0007669"/>
    <property type="project" value="UniProtKB-ARBA"/>
</dbReference>
<organism evidence="6 7">
    <name type="scientific">Pleodorina starrii</name>
    <dbReference type="NCBI Taxonomy" id="330485"/>
    <lineage>
        <taxon>Eukaryota</taxon>
        <taxon>Viridiplantae</taxon>
        <taxon>Chlorophyta</taxon>
        <taxon>core chlorophytes</taxon>
        <taxon>Chlorophyceae</taxon>
        <taxon>CS clade</taxon>
        <taxon>Chlamydomonadales</taxon>
        <taxon>Volvocaceae</taxon>
        <taxon>Pleodorina</taxon>
    </lineage>
</organism>
<dbReference type="SUPFAM" id="SSF54236">
    <property type="entry name" value="Ubiquitin-like"/>
    <property type="match status" value="1"/>
</dbReference>
<proteinExistence type="inferred from homology"/>
<sequence length="286" mass="32000">MAQFLNREDVEALRSYVVGPDSGFASRAESTVLLHVTHSNLKAKFMEIRLDMHLTIESVKVKLSFHCGTSPSAMLLALLDESGAPVATLWEDQRKLGFYSPRDGFTLHITDTDPTSASAGGWLEDTSLVEKYRMSDEDYDKREKTYRKWKSEQLAKDPSWTLEKEMAKRRGVEYVPPAPKVEDPDHMADLAAAISVGQRCSVDPGDRRGEVMFVGRVEGLPLGFWVGVKYDEPLGKNDGSVKGRKFFECPQGYGGFVRPDKVRVGDFPPIDEFAEEEEEGLGDDEI</sequence>
<dbReference type="Pfam" id="PF01302">
    <property type="entry name" value="CAP_GLY"/>
    <property type="match status" value="1"/>
</dbReference>
<dbReference type="SUPFAM" id="SSF74924">
    <property type="entry name" value="Cap-Gly domain"/>
    <property type="match status" value="1"/>
</dbReference>
<comment type="subcellular location">
    <subcellularLocation>
        <location evidence="1">Cytoplasm</location>
    </subcellularLocation>
</comment>
<dbReference type="PANTHER" id="PTHR18916:SF85">
    <property type="entry name" value="TUBULIN-FOLDING COFACTOR B"/>
    <property type="match status" value="1"/>
</dbReference>
<dbReference type="FunFam" id="2.30.30.190:FF:000013">
    <property type="entry name" value="Tubulin-folding cofactor B"/>
    <property type="match status" value="1"/>
</dbReference>
<protein>
    <recommendedName>
        <fullName evidence="5">CAP-Gly domain-containing protein</fullName>
    </recommendedName>
</protein>
<feature type="domain" description="CAP-Gly" evidence="5">
    <location>
        <begin position="223"/>
        <end position="258"/>
    </location>
</feature>
<dbReference type="InterPro" id="IPR036859">
    <property type="entry name" value="CAP-Gly_dom_sf"/>
</dbReference>
<dbReference type="GO" id="GO:0005634">
    <property type="term" value="C:nucleus"/>
    <property type="evidence" value="ECO:0007669"/>
    <property type="project" value="TreeGrafter"/>
</dbReference>
<dbReference type="SMART" id="SM01052">
    <property type="entry name" value="CAP_GLY"/>
    <property type="match status" value="1"/>
</dbReference>
<dbReference type="PANTHER" id="PTHR18916">
    <property type="entry name" value="DYNACTIN 1-RELATED MICROTUBULE-BINDING"/>
    <property type="match status" value="1"/>
</dbReference>
<dbReference type="GO" id="GO:0007023">
    <property type="term" value="P:post-chaperonin tubulin folding pathway"/>
    <property type="evidence" value="ECO:0007669"/>
    <property type="project" value="InterPro"/>
</dbReference>
<dbReference type="EMBL" id="BRXU01000008">
    <property type="protein sequence ID" value="GLC53783.1"/>
    <property type="molecule type" value="Genomic_DNA"/>
</dbReference>
<gene>
    <name evidence="6" type="primary">PLEST006388</name>
    <name evidence="6" type="ORF">PLESTB_000786700</name>
</gene>
<dbReference type="GO" id="GO:0051010">
    <property type="term" value="F:microtubule plus-end binding"/>
    <property type="evidence" value="ECO:0007669"/>
    <property type="project" value="TreeGrafter"/>
</dbReference>
<evidence type="ECO:0000259" key="5">
    <source>
        <dbReference type="PROSITE" id="PS50245"/>
    </source>
</evidence>
<dbReference type="GO" id="GO:0031122">
    <property type="term" value="P:cytoplasmic microtubule organization"/>
    <property type="evidence" value="ECO:0007669"/>
    <property type="project" value="TreeGrafter"/>
</dbReference>